<evidence type="ECO:0000259" key="1">
    <source>
        <dbReference type="Pfam" id="PF03372"/>
    </source>
</evidence>
<keyword evidence="2" id="KW-0378">Hydrolase</keyword>
<keyword evidence="2" id="KW-0540">Nuclease</keyword>
<proteinExistence type="predicted"/>
<gene>
    <name evidence="2" type="ORF">RPE78_02010</name>
</gene>
<keyword evidence="3" id="KW-1185">Reference proteome</keyword>
<dbReference type="EMBL" id="CP135443">
    <property type="protein sequence ID" value="WRY34092.1"/>
    <property type="molecule type" value="Genomic_DNA"/>
</dbReference>
<dbReference type="Proteomes" id="UP001623290">
    <property type="component" value="Chromosome"/>
</dbReference>
<dbReference type="SUPFAM" id="SSF56219">
    <property type="entry name" value="DNase I-like"/>
    <property type="match status" value="1"/>
</dbReference>
<sequence>MQRDINLRIATYNVEWFTNLFDAQGEPLFDGRPTRHEQTTAAGQARAVARVMASVDADLMLVVEAPDDGVGRHTRVSLELFAEYFGLRTRACLHGAASVTQQEIALLYDPDRVAVRLDPEPGSHPVPRVHGLSAADHVFDKPPLEAIIESAGSTFHLIGVHIKSKVSHGQTARNMHRQALRSRRKQLVQSLWLRERVEDLLRQGKSLILLGDLNDGPGLDEYEEVLGQSALEVISGQLGPGRYLLHDPHARLQVGPTLAQPASARFWSVADQHYFGAMVDYIMVSGDLCANRPAWRIWHPFDDPACYRNAELREALLTASDHFPVSLDLVLHAPAEAGAAQGRP</sequence>
<accession>A0ABZ1E1I0</accession>
<dbReference type="RefSeq" id="WP_406721089.1">
    <property type="nucleotide sequence ID" value="NZ_CP135443.1"/>
</dbReference>
<dbReference type="InterPro" id="IPR005135">
    <property type="entry name" value="Endo/exonuclease/phosphatase"/>
</dbReference>
<dbReference type="Gene3D" id="3.60.10.10">
    <property type="entry name" value="Endonuclease/exonuclease/phosphatase"/>
    <property type="match status" value="1"/>
</dbReference>
<protein>
    <submittedName>
        <fullName evidence="2">Endonuclease</fullName>
    </submittedName>
</protein>
<feature type="domain" description="Endonuclease/exonuclease/phosphatase" evidence="1">
    <location>
        <begin position="10"/>
        <end position="322"/>
    </location>
</feature>
<evidence type="ECO:0000313" key="3">
    <source>
        <dbReference type="Proteomes" id="UP001623290"/>
    </source>
</evidence>
<organism evidence="2 3">
    <name type="scientific">Thioclava litoralis</name>
    <dbReference type="NCBI Taxonomy" id="3076557"/>
    <lineage>
        <taxon>Bacteria</taxon>
        <taxon>Pseudomonadati</taxon>
        <taxon>Pseudomonadota</taxon>
        <taxon>Alphaproteobacteria</taxon>
        <taxon>Rhodobacterales</taxon>
        <taxon>Paracoccaceae</taxon>
        <taxon>Thioclava</taxon>
    </lineage>
</organism>
<dbReference type="Pfam" id="PF03372">
    <property type="entry name" value="Exo_endo_phos"/>
    <property type="match status" value="1"/>
</dbReference>
<dbReference type="GO" id="GO:0004519">
    <property type="term" value="F:endonuclease activity"/>
    <property type="evidence" value="ECO:0007669"/>
    <property type="project" value="UniProtKB-KW"/>
</dbReference>
<reference evidence="2 3" key="1">
    <citation type="submission" date="2023-09" db="EMBL/GenBank/DDBJ databases">
        <title>Thioclava shenzhenensis sp. nov., a multidrug resistant bacteria-antagonizing species isolated from coastal seawater.</title>
        <authorList>
            <person name="Long M."/>
        </authorList>
    </citation>
    <scope>NUCLEOTIDE SEQUENCE [LARGE SCALE GENOMIC DNA]</scope>
    <source>
        <strain evidence="2 3">FTW29</strain>
    </source>
</reference>
<name>A0ABZ1E1I0_9RHOB</name>
<evidence type="ECO:0000313" key="2">
    <source>
        <dbReference type="EMBL" id="WRY34092.1"/>
    </source>
</evidence>
<dbReference type="InterPro" id="IPR036691">
    <property type="entry name" value="Endo/exonu/phosph_ase_sf"/>
</dbReference>
<keyword evidence="2" id="KW-0255">Endonuclease</keyword>